<evidence type="ECO:0000256" key="6">
    <source>
        <dbReference type="SAM" id="MobiDB-lite"/>
    </source>
</evidence>
<dbReference type="InterPro" id="IPR007219">
    <property type="entry name" value="XnlR_reg_dom"/>
</dbReference>
<protein>
    <recommendedName>
        <fullName evidence="7">Zn(2)-C6 fungal-type domain-containing protein</fullName>
    </recommendedName>
</protein>
<feature type="compositionally biased region" description="Low complexity" evidence="6">
    <location>
        <begin position="623"/>
        <end position="635"/>
    </location>
</feature>
<dbReference type="PROSITE" id="PS50048">
    <property type="entry name" value="ZN2_CY6_FUNGAL_2"/>
    <property type="match status" value="1"/>
</dbReference>
<feature type="region of interest" description="Disordered" evidence="6">
    <location>
        <begin position="680"/>
        <end position="720"/>
    </location>
</feature>
<dbReference type="CDD" id="cd00067">
    <property type="entry name" value="GAL4"/>
    <property type="match status" value="1"/>
</dbReference>
<comment type="caution">
    <text evidence="8">The sequence shown here is derived from an EMBL/GenBank/DDBJ whole genome shotgun (WGS) entry which is preliminary data.</text>
</comment>
<dbReference type="AlphaFoldDB" id="A0A3D8QTZ0"/>
<evidence type="ECO:0000313" key="8">
    <source>
        <dbReference type="EMBL" id="RDW65232.1"/>
    </source>
</evidence>
<dbReference type="PANTHER" id="PTHR47338">
    <property type="entry name" value="ZN(II)2CYS6 TRANSCRIPTION FACTOR (EUROFUNG)-RELATED"/>
    <property type="match status" value="1"/>
</dbReference>
<keyword evidence="4" id="KW-0804">Transcription</keyword>
<sequence length="898" mass="100469">MQTTFSTDSRCDPPQAQPTALEDASASPDVQEVSAVVVGDNPAPTAEKTISCVSCRRRKLKCDRIKPKCGTCSRLRHDCEYPERKRNSGTKRRNMKQLEARLAEVETKLVSESKASQSRSTERKASGYTESDWNAATHPANLDGHDPNGYDSDEQNWSEPEKVHKPPSTMHLTDFSSHEIVSLGLQEPLPAETIQRELFDVYFDVVYPEAPMMHIPRFYAALALGPNLRPPVCLRYVMWALAAAASPKYENFAEVFYERARKYIEAAEMKGHGESFITVYHAMCWNLIAFFEAKRTYFTRAWMSTGRCTRLSQMMGLYRLDSPGLEVKRILPEPRDWIELEERRRTFWAAFYSDRWASSGTGWPMTITESDILTNLPSSEEAYAQGIEEPGVTLSKALSGDGAFSLSPFGGVVLAAALFGHNFAHIHGGLNENPDDVANGAFWKRHRDMDNTLSNTFLYLPESLRLPHGLQDMNVVFLNMNLHTSTICLHQAAILTAEKYALEPVVKQQSIVRCIRASEEIASIMRMICHLDTIKMNSWMGFCLYVAGGVFVHDIKLGQPSAPNSAANLDFILAAMKQIGKRHTITDHFTAQLEFDIEAAGILSSVPRYAKQMAQTGVITAGSPYASDSPSSNSTSRDRQASFGQPHIRDHTRHVGTMPQPPLAGIISYDKFDHFFEARDQSTPEHDPPSRFFITAQKPNKYKQDRPPPAKYSTPTSGALGLVQTNSYDAYVEAKAKEHPGETGETSESSTRRSSYRAGRKWPEGFPGVPWIAEPSNDCLSSKPKQEESKQGMLFFGVQDTGEHYRQNPLGSVDQPQQDSTVVGDSIQQLPIRENDSRKSPEYQAWDAQDLNPYSFDPGWQFDMMTDPNMQASLPLEGEGVREFINNFGLSDWNSNAG</sequence>
<dbReference type="InterPro" id="IPR036864">
    <property type="entry name" value="Zn2-C6_fun-type_DNA-bd_sf"/>
</dbReference>
<feature type="compositionally biased region" description="Basic and acidic residues" evidence="6">
    <location>
        <begin position="680"/>
        <end position="689"/>
    </location>
</feature>
<dbReference type="InterPro" id="IPR001138">
    <property type="entry name" value="Zn2Cys6_DnaBD"/>
</dbReference>
<evidence type="ECO:0000313" key="9">
    <source>
        <dbReference type="Proteomes" id="UP000256328"/>
    </source>
</evidence>
<evidence type="ECO:0000256" key="5">
    <source>
        <dbReference type="ARBA" id="ARBA00023242"/>
    </source>
</evidence>
<dbReference type="Proteomes" id="UP000256328">
    <property type="component" value="Unassembled WGS sequence"/>
</dbReference>
<dbReference type="GO" id="GO:0008270">
    <property type="term" value="F:zinc ion binding"/>
    <property type="evidence" value="ECO:0007669"/>
    <property type="project" value="InterPro"/>
</dbReference>
<dbReference type="SUPFAM" id="SSF57701">
    <property type="entry name" value="Zn2/Cys6 DNA-binding domain"/>
    <property type="match status" value="1"/>
</dbReference>
<dbReference type="EMBL" id="PDLN01000015">
    <property type="protein sequence ID" value="RDW65232.1"/>
    <property type="molecule type" value="Genomic_DNA"/>
</dbReference>
<feature type="region of interest" description="Disordered" evidence="6">
    <location>
        <begin position="1"/>
        <end position="31"/>
    </location>
</feature>
<dbReference type="Pfam" id="PF00172">
    <property type="entry name" value="Zn_clus"/>
    <property type="match status" value="1"/>
</dbReference>
<dbReference type="PANTHER" id="PTHR47338:SF10">
    <property type="entry name" value="TRANSCRIPTION FACTOR DOMAIN-CONTAINING PROTEIN-RELATED"/>
    <property type="match status" value="1"/>
</dbReference>
<evidence type="ECO:0000256" key="4">
    <source>
        <dbReference type="ARBA" id="ARBA00023163"/>
    </source>
</evidence>
<feature type="domain" description="Zn(2)-C6 fungal-type" evidence="7">
    <location>
        <begin position="51"/>
        <end position="81"/>
    </location>
</feature>
<dbReference type="OrthoDB" id="5600212at2759"/>
<dbReference type="GO" id="GO:0003677">
    <property type="term" value="F:DNA binding"/>
    <property type="evidence" value="ECO:0007669"/>
    <property type="project" value="InterPro"/>
</dbReference>
<feature type="region of interest" description="Disordered" evidence="6">
    <location>
        <begin position="621"/>
        <end position="663"/>
    </location>
</feature>
<feature type="compositionally biased region" description="Polar residues" evidence="6">
    <location>
        <begin position="814"/>
        <end position="823"/>
    </location>
</feature>
<dbReference type="SMART" id="SM00066">
    <property type="entry name" value="GAL4"/>
    <property type="match status" value="1"/>
</dbReference>
<organism evidence="8 9">
    <name type="scientific">Coleophoma crateriformis</name>
    <dbReference type="NCBI Taxonomy" id="565419"/>
    <lineage>
        <taxon>Eukaryota</taxon>
        <taxon>Fungi</taxon>
        <taxon>Dikarya</taxon>
        <taxon>Ascomycota</taxon>
        <taxon>Pezizomycotina</taxon>
        <taxon>Leotiomycetes</taxon>
        <taxon>Helotiales</taxon>
        <taxon>Dermateaceae</taxon>
        <taxon>Coleophoma</taxon>
    </lineage>
</organism>
<proteinExistence type="predicted"/>
<keyword evidence="2" id="KW-0479">Metal-binding</keyword>
<dbReference type="GO" id="GO:0000981">
    <property type="term" value="F:DNA-binding transcription factor activity, RNA polymerase II-specific"/>
    <property type="evidence" value="ECO:0007669"/>
    <property type="project" value="InterPro"/>
</dbReference>
<evidence type="ECO:0000256" key="3">
    <source>
        <dbReference type="ARBA" id="ARBA00023015"/>
    </source>
</evidence>
<feature type="region of interest" description="Disordered" evidence="6">
    <location>
        <begin position="107"/>
        <end position="171"/>
    </location>
</feature>
<dbReference type="GO" id="GO:0006351">
    <property type="term" value="P:DNA-templated transcription"/>
    <property type="evidence" value="ECO:0007669"/>
    <property type="project" value="InterPro"/>
</dbReference>
<accession>A0A3D8QTZ0</accession>
<gene>
    <name evidence="8" type="ORF">BP5796_09924</name>
</gene>
<feature type="region of interest" description="Disordered" evidence="6">
    <location>
        <begin position="736"/>
        <end position="788"/>
    </location>
</feature>
<feature type="compositionally biased region" description="Low complexity" evidence="6">
    <location>
        <begin position="743"/>
        <end position="753"/>
    </location>
</feature>
<evidence type="ECO:0000259" key="7">
    <source>
        <dbReference type="PROSITE" id="PS50048"/>
    </source>
</evidence>
<evidence type="ECO:0000256" key="2">
    <source>
        <dbReference type="ARBA" id="ARBA00022723"/>
    </source>
</evidence>
<keyword evidence="9" id="KW-1185">Reference proteome</keyword>
<name>A0A3D8QTZ0_9HELO</name>
<evidence type="ECO:0000256" key="1">
    <source>
        <dbReference type="ARBA" id="ARBA00004123"/>
    </source>
</evidence>
<dbReference type="Pfam" id="PF04082">
    <property type="entry name" value="Fungal_trans"/>
    <property type="match status" value="1"/>
</dbReference>
<feature type="region of interest" description="Disordered" evidence="6">
    <location>
        <begin position="803"/>
        <end position="823"/>
    </location>
</feature>
<dbReference type="CDD" id="cd12148">
    <property type="entry name" value="fungal_TF_MHR"/>
    <property type="match status" value="1"/>
</dbReference>
<dbReference type="InterPro" id="IPR050815">
    <property type="entry name" value="TF_fung"/>
</dbReference>
<dbReference type="SMART" id="SM00906">
    <property type="entry name" value="Fungal_trans"/>
    <property type="match status" value="1"/>
</dbReference>
<dbReference type="GO" id="GO:0005634">
    <property type="term" value="C:nucleus"/>
    <property type="evidence" value="ECO:0007669"/>
    <property type="project" value="UniProtKB-SubCell"/>
</dbReference>
<reference evidence="8 9" key="1">
    <citation type="journal article" date="2018" name="IMA Fungus">
        <title>IMA Genome-F 9: Draft genome sequence of Annulohypoxylon stygium, Aspergillus mulundensis, Berkeleyomyces basicola (syn. Thielaviopsis basicola), Ceratocystis smalleyi, two Cercospora beticola strains, Coleophoma cylindrospora, Fusarium fracticaudum, Phialophora cf. hyalina, and Morchella septimelata.</title>
        <authorList>
            <person name="Wingfield B.D."/>
            <person name="Bills G.F."/>
            <person name="Dong Y."/>
            <person name="Huang W."/>
            <person name="Nel W.J."/>
            <person name="Swalarsk-Parry B.S."/>
            <person name="Vaghefi N."/>
            <person name="Wilken P.M."/>
            <person name="An Z."/>
            <person name="de Beer Z.W."/>
            <person name="De Vos L."/>
            <person name="Chen L."/>
            <person name="Duong T.A."/>
            <person name="Gao Y."/>
            <person name="Hammerbacher A."/>
            <person name="Kikkert J.R."/>
            <person name="Li Y."/>
            <person name="Li H."/>
            <person name="Li K."/>
            <person name="Li Q."/>
            <person name="Liu X."/>
            <person name="Ma X."/>
            <person name="Naidoo K."/>
            <person name="Pethybridge S.J."/>
            <person name="Sun J."/>
            <person name="Steenkamp E.T."/>
            <person name="van der Nest M.A."/>
            <person name="van Wyk S."/>
            <person name="Wingfield M.J."/>
            <person name="Xiong C."/>
            <person name="Yue Q."/>
            <person name="Zhang X."/>
        </authorList>
    </citation>
    <scope>NUCLEOTIDE SEQUENCE [LARGE SCALE GENOMIC DNA]</scope>
    <source>
        <strain evidence="8 9">BP5796</strain>
    </source>
</reference>
<comment type="subcellular location">
    <subcellularLocation>
        <location evidence="1">Nucleus</location>
    </subcellularLocation>
</comment>
<keyword evidence="5" id="KW-0539">Nucleus</keyword>
<keyword evidence="3" id="KW-0805">Transcription regulation</keyword>
<dbReference type="Gene3D" id="4.10.240.10">
    <property type="entry name" value="Zn(2)-C6 fungal-type DNA-binding domain"/>
    <property type="match status" value="1"/>
</dbReference>
<dbReference type="PROSITE" id="PS00463">
    <property type="entry name" value="ZN2_CY6_FUNGAL_1"/>
    <property type="match status" value="1"/>
</dbReference>